<reference evidence="2 3" key="1">
    <citation type="submission" date="2019-03" db="EMBL/GenBank/DDBJ databases">
        <title>First draft genome of Liparis tanakae, snailfish: a comprehensive survey of snailfish specific genes.</title>
        <authorList>
            <person name="Kim W."/>
            <person name="Song I."/>
            <person name="Jeong J.-H."/>
            <person name="Kim D."/>
            <person name="Kim S."/>
            <person name="Ryu S."/>
            <person name="Song J.Y."/>
            <person name="Lee S.K."/>
        </authorList>
    </citation>
    <scope>NUCLEOTIDE SEQUENCE [LARGE SCALE GENOMIC DNA]</scope>
    <source>
        <tissue evidence="2">Muscle</tissue>
    </source>
</reference>
<comment type="caution">
    <text evidence="2">The sequence shown here is derived from an EMBL/GenBank/DDBJ whole genome shotgun (WGS) entry which is preliminary data.</text>
</comment>
<organism evidence="2 3">
    <name type="scientific">Liparis tanakae</name>
    <name type="common">Tanaka's snailfish</name>
    <dbReference type="NCBI Taxonomy" id="230148"/>
    <lineage>
        <taxon>Eukaryota</taxon>
        <taxon>Metazoa</taxon>
        <taxon>Chordata</taxon>
        <taxon>Craniata</taxon>
        <taxon>Vertebrata</taxon>
        <taxon>Euteleostomi</taxon>
        <taxon>Actinopterygii</taxon>
        <taxon>Neopterygii</taxon>
        <taxon>Teleostei</taxon>
        <taxon>Neoteleostei</taxon>
        <taxon>Acanthomorphata</taxon>
        <taxon>Eupercaria</taxon>
        <taxon>Perciformes</taxon>
        <taxon>Cottioidei</taxon>
        <taxon>Cottales</taxon>
        <taxon>Liparidae</taxon>
        <taxon>Liparis</taxon>
    </lineage>
</organism>
<feature type="compositionally biased region" description="Low complexity" evidence="1">
    <location>
        <begin position="75"/>
        <end position="91"/>
    </location>
</feature>
<dbReference type="EMBL" id="SRLO01000341">
    <property type="protein sequence ID" value="TNN60038.1"/>
    <property type="molecule type" value="Genomic_DNA"/>
</dbReference>
<feature type="compositionally biased region" description="Polar residues" evidence="1">
    <location>
        <begin position="1"/>
        <end position="22"/>
    </location>
</feature>
<sequence>MRRSLTSTSPTVMPSCVSTASAGSERRGRITSTARLLWPNSSLGSRNGYPLSRMWACKQQQQQHLNTEIHHANSCEESSSEQSLNSSAMSSAPLILV</sequence>
<accession>A0A4Z2H2E3</accession>
<protein>
    <submittedName>
        <fullName evidence="2">Uncharacterized protein</fullName>
    </submittedName>
</protein>
<feature type="region of interest" description="Disordered" evidence="1">
    <location>
        <begin position="1"/>
        <end position="28"/>
    </location>
</feature>
<feature type="region of interest" description="Disordered" evidence="1">
    <location>
        <begin position="72"/>
        <end position="97"/>
    </location>
</feature>
<dbReference type="AlphaFoldDB" id="A0A4Z2H2E3"/>
<proteinExistence type="predicted"/>
<gene>
    <name evidence="2" type="ORF">EYF80_029707</name>
</gene>
<dbReference type="Proteomes" id="UP000314294">
    <property type="component" value="Unassembled WGS sequence"/>
</dbReference>
<name>A0A4Z2H2E3_9TELE</name>
<evidence type="ECO:0000256" key="1">
    <source>
        <dbReference type="SAM" id="MobiDB-lite"/>
    </source>
</evidence>
<evidence type="ECO:0000313" key="2">
    <source>
        <dbReference type="EMBL" id="TNN60038.1"/>
    </source>
</evidence>
<evidence type="ECO:0000313" key="3">
    <source>
        <dbReference type="Proteomes" id="UP000314294"/>
    </source>
</evidence>
<keyword evidence="3" id="KW-1185">Reference proteome</keyword>